<evidence type="ECO:0000313" key="4">
    <source>
        <dbReference type="EMBL" id="TXD86484.1"/>
    </source>
</evidence>
<keyword evidence="2" id="KW-0012">Acyltransferase</keyword>
<feature type="domain" description="N-acetyltransferase" evidence="3">
    <location>
        <begin position="1"/>
        <end position="166"/>
    </location>
</feature>
<dbReference type="CDD" id="cd04301">
    <property type="entry name" value="NAT_SF"/>
    <property type="match status" value="1"/>
</dbReference>
<protein>
    <submittedName>
        <fullName evidence="4">GNAT family N-acetyltransferase</fullName>
    </submittedName>
</protein>
<gene>
    <name evidence="4" type="ORF">ESY86_20115</name>
</gene>
<evidence type="ECO:0000256" key="1">
    <source>
        <dbReference type="ARBA" id="ARBA00022679"/>
    </source>
</evidence>
<dbReference type="PROSITE" id="PS51186">
    <property type="entry name" value="GNAT"/>
    <property type="match status" value="1"/>
</dbReference>
<sequence length="166" mass="19823">MIRKARAQDIDAIITITKACAKYMVSKEIFQWNEHYPNRAAFQKDFDRAELYVMELHENTIGCITLSTLMDAEYTPIHWQTKNSNNLYIHRLAVHPEFQGQGFAQKLMDFAEAFAKNHNFESIRLDTFSQNERNQNFYERRNYKQLGEIYFPKQSKKPFYCYELVL</sequence>
<dbReference type="EMBL" id="VORO01000057">
    <property type="protein sequence ID" value="TXD86484.1"/>
    <property type="molecule type" value="Genomic_DNA"/>
</dbReference>
<keyword evidence="1 4" id="KW-0808">Transferase</keyword>
<dbReference type="RefSeq" id="WP_147088501.1">
    <property type="nucleotide sequence ID" value="NZ_VORM01000056.1"/>
</dbReference>
<organism evidence="4 5">
    <name type="scientific">Subsaximicrobium wynnwilliamsii</name>
    <dbReference type="NCBI Taxonomy" id="291179"/>
    <lineage>
        <taxon>Bacteria</taxon>
        <taxon>Pseudomonadati</taxon>
        <taxon>Bacteroidota</taxon>
        <taxon>Flavobacteriia</taxon>
        <taxon>Flavobacteriales</taxon>
        <taxon>Flavobacteriaceae</taxon>
        <taxon>Subsaximicrobium</taxon>
    </lineage>
</organism>
<dbReference type="GO" id="GO:0016747">
    <property type="term" value="F:acyltransferase activity, transferring groups other than amino-acyl groups"/>
    <property type="evidence" value="ECO:0007669"/>
    <property type="project" value="InterPro"/>
</dbReference>
<comment type="caution">
    <text evidence="4">The sequence shown here is derived from an EMBL/GenBank/DDBJ whole genome shotgun (WGS) entry which is preliminary data.</text>
</comment>
<evidence type="ECO:0000259" key="3">
    <source>
        <dbReference type="PROSITE" id="PS51186"/>
    </source>
</evidence>
<dbReference type="InterPro" id="IPR000182">
    <property type="entry name" value="GNAT_dom"/>
</dbReference>
<dbReference type="Pfam" id="PF00583">
    <property type="entry name" value="Acetyltransf_1"/>
    <property type="match status" value="1"/>
</dbReference>
<dbReference type="InterPro" id="IPR050832">
    <property type="entry name" value="Bact_Acetyltransf"/>
</dbReference>
<dbReference type="OrthoDB" id="9796381at2"/>
<keyword evidence="5" id="KW-1185">Reference proteome</keyword>
<accession>A0A5C6ZD11</accession>
<dbReference type="InterPro" id="IPR016181">
    <property type="entry name" value="Acyl_CoA_acyltransferase"/>
</dbReference>
<name>A0A5C6ZD11_9FLAO</name>
<dbReference type="Gene3D" id="3.40.630.30">
    <property type="match status" value="1"/>
</dbReference>
<evidence type="ECO:0000313" key="5">
    <source>
        <dbReference type="Proteomes" id="UP000321578"/>
    </source>
</evidence>
<dbReference type="Proteomes" id="UP000321578">
    <property type="component" value="Unassembled WGS sequence"/>
</dbReference>
<dbReference type="SUPFAM" id="SSF55729">
    <property type="entry name" value="Acyl-CoA N-acyltransferases (Nat)"/>
    <property type="match status" value="1"/>
</dbReference>
<dbReference type="PANTHER" id="PTHR43877:SF2">
    <property type="entry name" value="AMINOALKYLPHOSPHONATE N-ACETYLTRANSFERASE-RELATED"/>
    <property type="match status" value="1"/>
</dbReference>
<reference evidence="4 5" key="1">
    <citation type="submission" date="2019-08" db="EMBL/GenBank/DDBJ databases">
        <title>Genomes of Subsaximicrobium wynnwilliamsii strains.</title>
        <authorList>
            <person name="Bowman J.P."/>
        </authorList>
    </citation>
    <scope>NUCLEOTIDE SEQUENCE [LARGE SCALE GENOMIC DNA]</scope>
    <source>
        <strain evidence="4 5">2-80-2</strain>
    </source>
</reference>
<evidence type="ECO:0000256" key="2">
    <source>
        <dbReference type="ARBA" id="ARBA00023315"/>
    </source>
</evidence>
<proteinExistence type="predicted"/>
<dbReference type="AlphaFoldDB" id="A0A5C6ZD11"/>
<dbReference type="PANTHER" id="PTHR43877">
    <property type="entry name" value="AMINOALKYLPHOSPHONATE N-ACETYLTRANSFERASE-RELATED-RELATED"/>
    <property type="match status" value="1"/>
</dbReference>